<keyword evidence="1" id="KW-0812">Transmembrane</keyword>
<organism evidence="2 3">
    <name type="scientific">Actinoalloteichus hymeniacidonis</name>
    <dbReference type="NCBI Taxonomy" id="340345"/>
    <lineage>
        <taxon>Bacteria</taxon>
        <taxon>Bacillati</taxon>
        <taxon>Actinomycetota</taxon>
        <taxon>Actinomycetes</taxon>
        <taxon>Pseudonocardiales</taxon>
        <taxon>Pseudonocardiaceae</taxon>
        <taxon>Actinoalloteichus</taxon>
    </lineage>
</organism>
<evidence type="ECO:0000256" key="1">
    <source>
        <dbReference type="SAM" id="Phobius"/>
    </source>
</evidence>
<feature type="transmembrane region" description="Helical" evidence="1">
    <location>
        <begin position="60"/>
        <end position="83"/>
    </location>
</feature>
<protein>
    <submittedName>
        <fullName evidence="2">Uncharacterized protein</fullName>
    </submittedName>
</protein>
<gene>
    <name evidence="2" type="ORF">TL08_06800</name>
</gene>
<keyword evidence="1" id="KW-0472">Membrane</keyword>
<dbReference type="EMBL" id="CP014859">
    <property type="protein sequence ID" value="AOS62182.1"/>
    <property type="molecule type" value="Genomic_DNA"/>
</dbReference>
<reference evidence="3" key="1">
    <citation type="submission" date="2016-03" db="EMBL/GenBank/DDBJ databases">
        <title>Complete genome sequence of the type strain Actinoalloteichus hymeniacidonis DSM 45092.</title>
        <authorList>
            <person name="Schaffert L."/>
            <person name="Albersmeier A."/>
            <person name="Winkler A."/>
            <person name="Kalinowski J."/>
            <person name="Zotchev S."/>
            <person name="Ruckert C."/>
        </authorList>
    </citation>
    <scope>NUCLEOTIDE SEQUENCE [LARGE SCALE GENOMIC DNA]</scope>
    <source>
        <strain evidence="3">HPA177(T) (DSM 45092(T))</strain>
    </source>
</reference>
<accession>A0AAC9HN12</accession>
<evidence type="ECO:0000313" key="2">
    <source>
        <dbReference type="EMBL" id="AOS62182.1"/>
    </source>
</evidence>
<evidence type="ECO:0000313" key="3">
    <source>
        <dbReference type="Proteomes" id="UP000095210"/>
    </source>
</evidence>
<feature type="transmembrane region" description="Helical" evidence="1">
    <location>
        <begin position="20"/>
        <end position="53"/>
    </location>
</feature>
<proteinExistence type="predicted"/>
<dbReference type="KEGG" id="ahm:TL08_06800"/>
<dbReference type="AlphaFoldDB" id="A0AAC9HN12"/>
<keyword evidence="1" id="KW-1133">Transmembrane helix</keyword>
<dbReference type="Proteomes" id="UP000095210">
    <property type="component" value="Chromosome"/>
</dbReference>
<sequence>MSETTRRKAQANVALEIPGIVAALATTIMLVAYFPIALLFSVIAVGIGVIGIWRGGRRRAFIVVIVLGGLGLVLSSAMMLVLVSVGGGEVGGVRTTVVERVPV</sequence>
<keyword evidence="3" id="KW-1185">Reference proteome</keyword>
<name>A0AAC9HN12_9PSEU</name>